<dbReference type="PANTHER" id="PTHR37293:SF6">
    <property type="entry name" value="DNA REPLICATION PROTEIN DNAD"/>
    <property type="match status" value="1"/>
</dbReference>
<gene>
    <name evidence="5" type="primary">dnaD</name>
    <name evidence="5" type="ORF">NEOCIP111885_01965</name>
</gene>
<protein>
    <submittedName>
        <fullName evidence="5">DNA replication protein DnaD</fullName>
    </submittedName>
</protein>
<evidence type="ECO:0000313" key="6">
    <source>
        <dbReference type="Proteomes" id="UP000789845"/>
    </source>
</evidence>
<evidence type="ECO:0000259" key="3">
    <source>
        <dbReference type="Pfam" id="PF07261"/>
    </source>
</evidence>
<comment type="caution">
    <text evidence="5">The sequence shown here is derived from an EMBL/GenBank/DDBJ whole genome shotgun (WGS) entry which is preliminary data.</text>
</comment>
<accession>A0A9C7G9X1</accession>
<comment type="similarity">
    <text evidence="1">Belongs to the DnaB/DnaD family.</text>
</comment>
<feature type="region of interest" description="Disordered" evidence="2">
    <location>
        <begin position="207"/>
        <end position="232"/>
    </location>
</feature>
<dbReference type="Pfam" id="PF21984">
    <property type="entry name" value="DnaD_N"/>
    <property type="match status" value="1"/>
</dbReference>
<dbReference type="InterPro" id="IPR036390">
    <property type="entry name" value="WH_DNA-bd_sf"/>
</dbReference>
<dbReference type="InterPro" id="IPR034829">
    <property type="entry name" value="DnaD-like_sf"/>
</dbReference>
<dbReference type="NCBIfam" id="TIGR01446">
    <property type="entry name" value="DnaD_dom"/>
    <property type="match status" value="1"/>
</dbReference>
<dbReference type="SUPFAM" id="SSF158499">
    <property type="entry name" value="DnaD domain-like"/>
    <property type="match status" value="1"/>
</dbReference>
<dbReference type="InterPro" id="IPR006343">
    <property type="entry name" value="DnaB/C_C"/>
</dbReference>
<dbReference type="InterPro" id="IPR053843">
    <property type="entry name" value="DnaD_N"/>
</dbReference>
<dbReference type="SUPFAM" id="SSF46785">
    <property type="entry name" value="Winged helix' DNA-binding domain"/>
    <property type="match status" value="1"/>
</dbReference>
<feature type="domain" description="DnaD N-terminal" evidence="4">
    <location>
        <begin position="17"/>
        <end position="110"/>
    </location>
</feature>
<dbReference type="Proteomes" id="UP000789845">
    <property type="component" value="Unassembled WGS sequence"/>
</dbReference>
<evidence type="ECO:0000256" key="2">
    <source>
        <dbReference type="SAM" id="MobiDB-lite"/>
    </source>
</evidence>
<dbReference type="AlphaFoldDB" id="A0A9C7G9X1"/>
<dbReference type="Gene3D" id="1.10.10.10">
    <property type="entry name" value="Winged helix-like DNA-binding domain superfamily/Winged helix DNA-binding domain"/>
    <property type="match status" value="1"/>
</dbReference>
<proteinExistence type="inferred from homology"/>
<dbReference type="EMBL" id="CAKJTG010000009">
    <property type="protein sequence ID" value="CAG9608273.1"/>
    <property type="molecule type" value="Genomic_DNA"/>
</dbReference>
<dbReference type="InterPro" id="IPR036388">
    <property type="entry name" value="WH-like_DNA-bd_sf"/>
</dbReference>
<organism evidence="5 6">
    <name type="scientific">Pseudoneobacillus rhizosphaerae</name>
    <dbReference type="NCBI Taxonomy" id="2880968"/>
    <lineage>
        <taxon>Bacteria</taxon>
        <taxon>Bacillati</taxon>
        <taxon>Bacillota</taxon>
        <taxon>Bacilli</taxon>
        <taxon>Bacillales</taxon>
        <taxon>Bacillaceae</taxon>
        <taxon>Pseudoneobacillus</taxon>
    </lineage>
</organism>
<feature type="compositionally biased region" description="Polar residues" evidence="2">
    <location>
        <begin position="211"/>
        <end position="223"/>
    </location>
</feature>
<sequence>MEKVNLLAWANEGNISVPTFLITQFKNLKLTESELVLILQVISYQNKGNDFPTPEELSTRMTTSADICANMLRTLVQKGIINITDEYSPDGIRFEKYSLQPLWEKMIDYFLLLKKAEESTIKRNSEDDLYTCFETEFGRPLSPFEIETLAMWIDDDRHDSTIIKAALKEAVISGKLNFRYIDRILFEWKKNGVKTVEQAKSYGLKFRQKSRPQPNSQKQSTQPVPIYNWLES</sequence>
<keyword evidence="6" id="KW-1185">Reference proteome</keyword>
<reference evidence="5" key="1">
    <citation type="submission" date="2021-10" db="EMBL/GenBank/DDBJ databases">
        <authorList>
            <person name="Criscuolo A."/>
        </authorList>
    </citation>
    <scope>NUCLEOTIDE SEQUENCE</scope>
    <source>
        <strain evidence="5">CIP111885</strain>
    </source>
</reference>
<dbReference type="RefSeq" id="WP_230496512.1">
    <property type="nucleotide sequence ID" value="NZ_CAKJTG010000009.1"/>
</dbReference>
<dbReference type="Gene3D" id="1.10.10.630">
    <property type="entry name" value="DnaD domain-like"/>
    <property type="match status" value="1"/>
</dbReference>
<evidence type="ECO:0000313" key="5">
    <source>
        <dbReference type="EMBL" id="CAG9608273.1"/>
    </source>
</evidence>
<evidence type="ECO:0000259" key="4">
    <source>
        <dbReference type="Pfam" id="PF21984"/>
    </source>
</evidence>
<evidence type="ECO:0000256" key="1">
    <source>
        <dbReference type="ARBA" id="ARBA00093462"/>
    </source>
</evidence>
<dbReference type="InterPro" id="IPR053162">
    <property type="entry name" value="DnaD"/>
</dbReference>
<dbReference type="PANTHER" id="PTHR37293">
    <property type="entry name" value="PHAGE REPLICATION PROTEIN-RELATED"/>
    <property type="match status" value="1"/>
</dbReference>
<feature type="domain" description="DnaB/C C-terminal" evidence="3">
    <location>
        <begin position="132"/>
        <end position="202"/>
    </location>
</feature>
<name>A0A9C7G9X1_9BACI</name>
<dbReference type="Pfam" id="PF07261">
    <property type="entry name" value="DnaB_2"/>
    <property type="match status" value="1"/>
</dbReference>